<dbReference type="SMART" id="SM00034">
    <property type="entry name" value="CLECT"/>
    <property type="match status" value="1"/>
</dbReference>
<evidence type="ECO:0000313" key="5">
    <source>
        <dbReference type="Proteomes" id="UP000694621"/>
    </source>
</evidence>
<feature type="transmembrane region" description="Helical" evidence="2">
    <location>
        <begin position="12"/>
        <end position="30"/>
    </location>
</feature>
<dbReference type="InterPro" id="IPR016187">
    <property type="entry name" value="CTDL_fold"/>
</dbReference>
<dbReference type="AlphaFoldDB" id="A0A8B9H404"/>
<dbReference type="PROSITE" id="PS50041">
    <property type="entry name" value="C_TYPE_LECTIN_2"/>
    <property type="match status" value="1"/>
</dbReference>
<dbReference type="Proteomes" id="UP000694621">
    <property type="component" value="Unplaced"/>
</dbReference>
<evidence type="ECO:0000256" key="2">
    <source>
        <dbReference type="SAM" id="Phobius"/>
    </source>
</evidence>
<protein>
    <recommendedName>
        <fullName evidence="3">C-type lectin domain-containing protein</fullName>
    </recommendedName>
</protein>
<dbReference type="GO" id="GO:0030246">
    <property type="term" value="F:carbohydrate binding"/>
    <property type="evidence" value="ECO:0007669"/>
    <property type="project" value="UniProtKB-KW"/>
</dbReference>
<dbReference type="SUPFAM" id="SSF56436">
    <property type="entry name" value="C-type lectin-like"/>
    <property type="match status" value="1"/>
</dbReference>
<keyword evidence="2" id="KW-1133">Transmembrane helix</keyword>
<accession>A0A8B9H404</accession>
<dbReference type="InterPro" id="IPR033989">
    <property type="entry name" value="CD209-like_CTLD"/>
</dbReference>
<dbReference type="Gene3D" id="3.10.100.10">
    <property type="entry name" value="Mannose-Binding Protein A, subunit A"/>
    <property type="match status" value="1"/>
</dbReference>
<sequence length="162" mass="18838">MSHPKTTTSCGWLIIAFYLFLIICTLKLCISLNRFTPYFKSSIYYVSTGKMSWSESRTDCRERGADLLIINSREEQEFFKKEFGSTEAWIGLTDEGTEGVWKWVDDSPLTIQFWWTEEPNDYEGNEDCAITNFQKAKSNLSVWADYPCQHPVVRICERAKAE</sequence>
<keyword evidence="2" id="KW-0812">Transmembrane</keyword>
<evidence type="ECO:0000259" key="3">
    <source>
        <dbReference type="PROSITE" id="PS50041"/>
    </source>
</evidence>
<dbReference type="PANTHER" id="PTHR22803">
    <property type="entry name" value="MANNOSE, PHOSPHOLIPASE, LECTIN RECEPTOR RELATED"/>
    <property type="match status" value="1"/>
</dbReference>
<dbReference type="Ensembl" id="ENSAMXT00005004836.1">
    <property type="protein sequence ID" value="ENSAMXP00005004261.1"/>
    <property type="gene ID" value="ENSAMXG00005002603.1"/>
</dbReference>
<name>A0A8B9H404_ASTMX</name>
<keyword evidence="1" id="KW-0430">Lectin</keyword>
<feature type="domain" description="C-type lectin" evidence="3">
    <location>
        <begin position="39"/>
        <end position="157"/>
    </location>
</feature>
<keyword evidence="2" id="KW-0472">Membrane</keyword>
<dbReference type="CDD" id="cd03590">
    <property type="entry name" value="CLECT_DC-SIGN_like"/>
    <property type="match status" value="1"/>
</dbReference>
<proteinExistence type="predicted"/>
<evidence type="ECO:0000256" key="1">
    <source>
        <dbReference type="ARBA" id="ARBA00022734"/>
    </source>
</evidence>
<evidence type="ECO:0000313" key="4">
    <source>
        <dbReference type="Ensembl" id="ENSAMXP00005004261.1"/>
    </source>
</evidence>
<dbReference type="InterPro" id="IPR050111">
    <property type="entry name" value="C-type_lectin/snaclec_domain"/>
</dbReference>
<dbReference type="Pfam" id="PF00059">
    <property type="entry name" value="Lectin_C"/>
    <property type="match status" value="1"/>
</dbReference>
<dbReference type="InterPro" id="IPR016186">
    <property type="entry name" value="C-type_lectin-like/link_sf"/>
</dbReference>
<organism evidence="4 5">
    <name type="scientific">Astyanax mexicanus</name>
    <name type="common">Blind cave fish</name>
    <name type="synonym">Astyanax fasciatus mexicanus</name>
    <dbReference type="NCBI Taxonomy" id="7994"/>
    <lineage>
        <taxon>Eukaryota</taxon>
        <taxon>Metazoa</taxon>
        <taxon>Chordata</taxon>
        <taxon>Craniata</taxon>
        <taxon>Vertebrata</taxon>
        <taxon>Euteleostomi</taxon>
        <taxon>Actinopterygii</taxon>
        <taxon>Neopterygii</taxon>
        <taxon>Teleostei</taxon>
        <taxon>Ostariophysi</taxon>
        <taxon>Characiformes</taxon>
        <taxon>Characoidei</taxon>
        <taxon>Acestrorhamphidae</taxon>
        <taxon>Acestrorhamphinae</taxon>
        <taxon>Astyanax</taxon>
    </lineage>
</organism>
<dbReference type="InterPro" id="IPR001304">
    <property type="entry name" value="C-type_lectin-like"/>
</dbReference>
<reference evidence="4" key="1">
    <citation type="submission" date="2025-08" db="UniProtKB">
        <authorList>
            <consortium name="Ensembl"/>
        </authorList>
    </citation>
    <scope>IDENTIFICATION</scope>
</reference>